<feature type="transmembrane region" description="Helical" evidence="1">
    <location>
        <begin position="605"/>
        <end position="624"/>
    </location>
</feature>
<accession>A0A1R2CQU6</accession>
<feature type="transmembrane region" description="Helical" evidence="1">
    <location>
        <begin position="527"/>
        <end position="553"/>
    </location>
</feature>
<sequence>MISTQGNLLRSQNSNAERPLMMLSTIVARAKIANLTQAILHREETSMRRVDEYQDYVQYSICGTSLQVFGRYGIGLQLYFLFVKQITMLFFLLSVLSIYAMMNNYVGNGFKGIFAKQKLTYFTLANQQGVSSFETDLEAAEKVIPLCEKNLERLWIVDFIMSFMFLGFILSYAWLSKKTILQTEGKNFTITDFAIEAEGFPPGISSEEVHEYFSVYGDIAEIYLSRIYEGKLPKYKKIYEMANEIGVEKKSGNRRSSRRMSGTINIFDNKIVLDKTHDELDIDKVFVVFETIKAKQNCLEDNRVKHFSNLFYGKKSITRATNYKVKTTNPLNPSDILWENMEYTYFDLLKVRIPIFILTITIILLSFMIIYVIKSYYNSIPTNDDCKKILIPEMGINSAQNVLKSQKEIDCYCKQQNLDNLISDSRLADYCSNYIESYYTLSLINFTVSFCIVIVNYILRIVIGILSKYERFRGKTEKQNYILGSMFLLTFFNTALTTLLVNSDLGSSMFGLKGKYSDITREWYDDVGYTITVTMAVSIFSPHLVNLFLLYPIGIIKRKLFYRCFKSQYKLNKFFRGPRFEISHNIAQILVVIFTSYFYSSGMPFLNMICFVALFICYWCNKILILRHYRTPPIYSYNLNTRIIYLLPFIVVFHCCFSAIVYGSSEIFPSSFKIDDETGFVVPEKVGILERFAKNPGIANIFILGLCLIVIAALRNFNKIFVRFSEYTKVSNVNNDKKTFTELKEAGLLNGLSTYNIYENPKYKYLILALDSVAKKHKRIIHKIDINMNDEEDEEGSPPVTDHQNIDVCFKPSPRIKSNSPIIEFPYSEENYT</sequence>
<keyword evidence="1" id="KW-1133">Transmembrane helix</keyword>
<dbReference type="PANTHER" id="PTHR13018:SF135">
    <property type="entry name" value="CSC1_OSCA1-LIKE 7TM REGION DOMAIN-CONTAINING PROTEIN"/>
    <property type="match status" value="1"/>
</dbReference>
<evidence type="ECO:0008006" key="4">
    <source>
        <dbReference type="Google" id="ProtNLM"/>
    </source>
</evidence>
<dbReference type="EMBL" id="MPUH01000082">
    <property type="protein sequence ID" value="OMJ91384.1"/>
    <property type="molecule type" value="Genomic_DNA"/>
</dbReference>
<evidence type="ECO:0000313" key="2">
    <source>
        <dbReference type="EMBL" id="OMJ91384.1"/>
    </source>
</evidence>
<feature type="transmembrane region" description="Helical" evidence="1">
    <location>
        <begin position="353"/>
        <end position="373"/>
    </location>
</feature>
<evidence type="ECO:0000256" key="1">
    <source>
        <dbReference type="SAM" id="Phobius"/>
    </source>
</evidence>
<comment type="caution">
    <text evidence="2">The sequence shown here is derived from an EMBL/GenBank/DDBJ whole genome shotgun (WGS) entry which is preliminary data.</text>
</comment>
<dbReference type="Proteomes" id="UP000187209">
    <property type="component" value="Unassembled WGS sequence"/>
</dbReference>
<keyword evidence="3" id="KW-1185">Reference proteome</keyword>
<protein>
    <recommendedName>
        <fullName evidence="4">CSC1/OSCA1-like cytosolic domain-containing protein</fullName>
    </recommendedName>
</protein>
<reference evidence="2 3" key="1">
    <citation type="submission" date="2016-11" db="EMBL/GenBank/DDBJ databases">
        <title>The macronuclear genome of Stentor coeruleus: a giant cell with tiny introns.</title>
        <authorList>
            <person name="Slabodnick M."/>
            <person name="Ruby J.G."/>
            <person name="Reiff S.B."/>
            <person name="Swart E.C."/>
            <person name="Gosai S."/>
            <person name="Prabakaran S."/>
            <person name="Witkowska E."/>
            <person name="Larue G.E."/>
            <person name="Fisher S."/>
            <person name="Freeman R.M."/>
            <person name="Gunawardena J."/>
            <person name="Chu W."/>
            <person name="Stover N.A."/>
            <person name="Gregory B.D."/>
            <person name="Nowacki M."/>
            <person name="Derisi J."/>
            <person name="Roy S.W."/>
            <person name="Marshall W.F."/>
            <person name="Sood P."/>
        </authorList>
    </citation>
    <scope>NUCLEOTIDE SEQUENCE [LARGE SCALE GENOMIC DNA]</scope>
    <source>
        <strain evidence="2">WM001</strain>
    </source>
</reference>
<keyword evidence="1" id="KW-0812">Transmembrane</keyword>
<dbReference type="PANTHER" id="PTHR13018">
    <property type="entry name" value="PROBABLE MEMBRANE PROTEIN DUF221-RELATED"/>
    <property type="match status" value="1"/>
</dbReference>
<feature type="transmembrane region" description="Helical" evidence="1">
    <location>
        <begin position="582"/>
        <end position="599"/>
    </location>
</feature>
<evidence type="ECO:0000313" key="3">
    <source>
        <dbReference type="Proteomes" id="UP000187209"/>
    </source>
</evidence>
<keyword evidence="1" id="KW-0472">Membrane</keyword>
<gene>
    <name evidence="2" type="ORF">SteCoe_6064</name>
</gene>
<dbReference type="GO" id="GO:0005227">
    <property type="term" value="F:calcium-activated cation channel activity"/>
    <property type="evidence" value="ECO:0007669"/>
    <property type="project" value="InterPro"/>
</dbReference>
<feature type="transmembrane region" description="Helical" evidence="1">
    <location>
        <begin position="644"/>
        <end position="663"/>
    </location>
</feature>
<dbReference type="GO" id="GO:0005886">
    <property type="term" value="C:plasma membrane"/>
    <property type="evidence" value="ECO:0007669"/>
    <property type="project" value="TreeGrafter"/>
</dbReference>
<feature type="transmembrane region" description="Helical" evidence="1">
    <location>
        <begin position="480"/>
        <end position="501"/>
    </location>
</feature>
<dbReference type="OrthoDB" id="297739at2759"/>
<dbReference type="AlphaFoldDB" id="A0A1R2CQU6"/>
<feature type="transmembrane region" description="Helical" evidence="1">
    <location>
        <begin position="697"/>
        <end position="714"/>
    </location>
</feature>
<proteinExistence type="predicted"/>
<feature type="transmembrane region" description="Helical" evidence="1">
    <location>
        <begin position="78"/>
        <end position="102"/>
    </location>
</feature>
<feature type="transmembrane region" description="Helical" evidence="1">
    <location>
        <begin position="438"/>
        <end position="459"/>
    </location>
</feature>
<feature type="transmembrane region" description="Helical" evidence="1">
    <location>
        <begin position="154"/>
        <end position="175"/>
    </location>
</feature>
<organism evidence="2 3">
    <name type="scientific">Stentor coeruleus</name>
    <dbReference type="NCBI Taxonomy" id="5963"/>
    <lineage>
        <taxon>Eukaryota</taxon>
        <taxon>Sar</taxon>
        <taxon>Alveolata</taxon>
        <taxon>Ciliophora</taxon>
        <taxon>Postciliodesmatophora</taxon>
        <taxon>Heterotrichea</taxon>
        <taxon>Heterotrichida</taxon>
        <taxon>Stentoridae</taxon>
        <taxon>Stentor</taxon>
    </lineage>
</organism>
<dbReference type="InterPro" id="IPR045122">
    <property type="entry name" value="Csc1-like"/>
</dbReference>
<name>A0A1R2CQU6_9CILI</name>